<gene>
    <name evidence="1" type="ORF">BB559_003387</name>
</gene>
<dbReference type="STRING" id="61424.A0A2T9YLJ3"/>
<evidence type="ECO:0000313" key="2">
    <source>
        <dbReference type="Proteomes" id="UP000245699"/>
    </source>
</evidence>
<reference evidence="1 2" key="1">
    <citation type="journal article" date="2018" name="MBio">
        <title>Comparative Genomics Reveals the Core Gene Toolbox for the Fungus-Insect Symbiosis.</title>
        <authorList>
            <person name="Wang Y."/>
            <person name="Stata M."/>
            <person name="Wang W."/>
            <person name="Stajich J.E."/>
            <person name="White M.M."/>
            <person name="Moncalvo J.M."/>
        </authorList>
    </citation>
    <scope>NUCLEOTIDE SEQUENCE [LARGE SCALE GENOMIC DNA]</scope>
    <source>
        <strain evidence="1 2">AUS-77-4</strain>
    </source>
</reference>
<dbReference type="EMBL" id="MBFT01000331">
    <property type="protein sequence ID" value="PVU93198.1"/>
    <property type="molecule type" value="Genomic_DNA"/>
</dbReference>
<keyword evidence="2" id="KW-1185">Reference proteome</keyword>
<proteinExistence type="predicted"/>
<evidence type="ECO:0008006" key="3">
    <source>
        <dbReference type="Google" id="ProtNLM"/>
    </source>
</evidence>
<accession>A0A2T9YLJ3</accession>
<sequence>MSLKVPSQKVRDIRREITKLIESEKCSLTEKHSTIIDKGLGIISRNNSSSSREFALVEGSVHSLEWQELSTRDAGIGNIYLSRVPENTLNSQSVVSGTLTRVNLPAEHLFAMRFLDNTNASNKNYGITIGEKNITGKWKEEEANYPINVKELLAIFKALQLKEIMGLSVLIFSDNNSAIAYIRKFGGTSAQSSQRPIQISSPIRMEDSQIYIQQYPEKIWSALSGYVCNEKEYSTKNLCKLVQGPPSSKNQCIQSSLEHMEKYLQLPALELNTESNTKGEKRKGNNNVDSTPLEIRNMVSGSSGDGNTATNTDTIIKSTTRKQKRKFGSEQKQELDAISMENKRIRLNYLCPVKAYIAYKQRVAYDECKRSHTKNKKITIYSLFRKIRNHSKHVGSEWISNSIKSVIKLLKIPKGQKTPKARALGSTKAIRAGANLNDILTQGFWPSQSIFDTFYNLEHRANENFTEIILANQDSEATLSVSQSEVQ</sequence>
<organism evidence="1 2">
    <name type="scientific">Furculomyces boomerangus</name>
    <dbReference type="NCBI Taxonomy" id="61424"/>
    <lineage>
        <taxon>Eukaryota</taxon>
        <taxon>Fungi</taxon>
        <taxon>Fungi incertae sedis</taxon>
        <taxon>Zoopagomycota</taxon>
        <taxon>Kickxellomycotina</taxon>
        <taxon>Harpellomycetes</taxon>
        <taxon>Harpellales</taxon>
        <taxon>Harpellaceae</taxon>
        <taxon>Furculomyces</taxon>
    </lineage>
</organism>
<dbReference type="Proteomes" id="UP000245699">
    <property type="component" value="Unassembled WGS sequence"/>
</dbReference>
<comment type="caution">
    <text evidence="1">The sequence shown here is derived from an EMBL/GenBank/DDBJ whole genome shotgun (WGS) entry which is preliminary data.</text>
</comment>
<name>A0A2T9YLJ3_9FUNG</name>
<protein>
    <recommendedName>
        <fullName evidence="3">RNase H type-1 domain-containing protein</fullName>
    </recommendedName>
</protein>
<dbReference type="CDD" id="cd09275">
    <property type="entry name" value="RNase_HI_RT_DIRS1"/>
    <property type="match status" value="1"/>
</dbReference>
<dbReference type="AlphaFoldDB" id="A0A2T9YLJ3"/>
<dbReference type="OrthoDB" id="5588333at2759"/>
<evidence type="ECO:0000313" key="1">
    <source>
        <dbReference type="EMBL" id="PVU93198.1"/>
    </source>
</evidence>